<proteinExistence type="predicted"/>
<protein>
    <submittedName>
        <fullName evidence="1">Uncharacterized protein</fullName>
    </submittedName>
</protein>
<gene>
    <name evidence="1" type="ORF">ABT317_00695</name>
</gene>
<comment type="caution">
    <text evidence="1">The sequence shown here is derived from an EMBL/GenBank/DDBJ whole genome shotgun (WGS) entry which is preliminary data.</text>
</comment>
<dbReference type="RefSeq" id="WP_086723217.1">
    <property type="nucleotide sequence ID" value="NZ_MUBM01000022.1"/>
</dbReference>
<reference evidence="1 2" key="1">
    <citation type="submission" date="2024-06" db="EMBL/GenBank/DDBJ databases">
        <title>The Natural Products Discovery Center: Release of the First 8490 Sequenced Strains for Exploring Actinobacteria Biosynthetic Diversity.</title>
        <authorList>
            <person name="Kalkreuter E."/>
            <person name="Kautsar S.A."/>
            <person name="Yang D."/>
            <person name="Bader C.D."/>
            <person name="Teijaro C.N."/>
            <person name="Fluegel L."/>
            <person name="Davis C.M."/>
            <person name="Simpson J.R."/>
            <person name="Lauterbach L."/>
            <person name="Steele A.D."/>
            <person name="Gui C."/>
            <person name="Meng S."/>
            <person name="Li G."/>
            <person name="Viehrig K."/>
            <person name="Ye F."/>
            <person name="Su P."/>
            <person name="Kiefer A.F."/>
            <person name="Nichols A."/>
            <person name="Cepeda A.J."/>
            <person name="Yan W."/>
            <person name="Fan B."/>
            <person name="Jiang Y."/>
            <person name="Adhikari A."/>
            <person name="Zheng C.-J."/>
            <person name="Schuster L."/>
            <person name="Cowan T.M."/>
            <person name="Smanski M.J."/>
            <person name="Chevrette M.G."/>
            <person name="De Carvalho L.P.S."/>
            <person name="Shen B."/>
        </authorList>
    </citation>
    <scope>NUCLEOTIDE SEQUENCE [LARGE SCALE GENOMIC DNA]</scope>
    <source>
        <strain evidence="1 2">NPDC000634</strain>
    </source>
</reference>
<organism evidence="1 2">
    <name type="scientific">Streptomyces carpinensis</name>
    <dbReference type="NCBI Taxonomy" id="66369"/>
    <lineage>
        <taxon>Bacteria</taxon>
        <taxon>Bacillati</taxon>
        <taxon>Actinomycetota</taxon>
        <taxon>Actinomycetes</taxon>
        <taxon>Kitasatosporales</taxon>
        <taxon>Streptomycetaceae</taxon>
        <taxon>Streptomyces</taxon>
    </lineage>
</organism>
<evidence type="ECO:0000313" key="1">
    <source>
        <dbReference type="EMBL" id="MER6975615.1"/>
    </source>
</evidence>
<name>A0ABV1VUK9_9ACTN</name>
<dbReference type="EMBL" id="JBEPCU010000003">
    <property type="protein sequence ID" value="MER6975615.1"/>
    <property type="molecule type" value="Genomic_DNA"/>
</dbReference>
<evidence type="ECO:0000313" key="2">
    <source>
        <dbReference type="Proteomes" id="UP001458415"/>
    </source>
</evidence>
<accession>A0ABV1VUK9</accession>
<keyword evidence="2" id="KW-1185">Reference proteome</keyword>
<sequence>MTYRKTPANLDTLKKEAEAISHALLSRGQAESQPHTDIAVIFELISSAQAHLEEVRVGSYEDELERTPLDLAAAYASLAKVGARAVAVRMGIADLPKN</sequence>
<dbReference type="Proteomes" id="UP001458415">
    <property type="component" value="Unassembled WGS sequence"/>
</dbReference>